<dbReference type="Proteomes" id="UP001168877">
    <property type="component" value="Unassembled WGS sequence"/>
</dbReference>
<feature type="transmembrane region" description="Helical" evidence="1">
    <location>
        <begin position="12"/>
        <end position="35"/>
    </location>
</feature>
<evidence type="ECO:0000313" key="3">
    <source>
        <dbReference type="Proteomes" id="UP001168877"/>
    </source>
</evidence>
<keyword evidence="1" id="KW-0812">Transmembrane</keyword>
<organism evidence="2 3">
    <name type="scientific">Acer saccharum</name>
    <name type="common">Sugar maple</name>
    <dbReference type="NCBI Taxonomy" id="4024"/>
    <lineage>
        <taxon>Eukaryota</taxon>
        <taxon>Viridiplantae</taxon>
        <taxon>Streptophyta</taxon>
        <taxon>Embryophyta</taxon>
        <taxon>Tracheophyta</taxon>
        <taxon>Spermatophyta</taxon>
        <taxon>Magnoliopsida</taxon>
        <taxon>eudicotyledons</taxon>
        <taxon>Gunneridae</taxon>
        <taxon>Pentapetalae</taxon>
        <taxon>rosids</taxon>
        <taxon>malvids</taxon>
        <taxon>Sapindales</taxon>
        <taxon>Sapindaceae</taxon>
        <taxon>Hippocastanoideae</taxon>
        <taxon>Acereae</taxon>
        <taxon>Acer</taxon>
    </lineage>
</organism>
<keyword evidence="1" id="KW-0472">Membrane</keyword>
<keyword evidence="1" id="KW-1133">Transmembrane helix</keyword>
<evidence type="ECO:0000313" key="2">
    <source>
        <dbReference type="EMBL" id="KAK0575535.1"/>
    </source>
</evidence>
<sequence>MASKSNNNTNRAIIIIFMHALLALFVSVIVSYGLLHKYLKEENQTDHLFKHNFVQYSYGVVTTSVRDGFITLTIKLLHFFVAKSLQSRVLSALQSASSIPSWLFWVAFTRSVSSMSHDSCKTVGSTLSVRASS</sequence>
<dbReference type="EMBL" id="JAUESC010000386">
    <property type="protein sequence ID" value="KAK0575535.1"/>
    <property type="molecule type" value="Genomic_DNA"/>
</dbReference>
<accession>A0AA39RN90</accession>
<keyword evidence="3" id="KW-1185">Reference proteome</keyword>
<dbReference type="AlphaFoldDB" id="A0AA39RN90"/>
<reference evidence="2" key="1">
    <citation type="journal article" date="2022" name="Plant J.">
        <title>Strategies of tolerance reflected in two North American maple genomes.</title>
        <authorList>
            <person name="McEvoy S.L."/>
            <person name="Sezen U.U."/>
            <person name="Trouern-Trend A."/>
            <person name="McMahon S.M."/>
            <person name="Schaberg P.G."/>
            <person name="Yang J."/>
            <person name="Wegrzyn J.L."/>
            <person name="Swenson N.G."/>
        </authorList>
    </citation>
    <scope>NUCLEOTIDE SEQUENCE</scope>
    <source>
        <strain evidence="2">NS2018</strain>
    </source>
</reference>
<evidence type="ECO:0000256" key="1">
    <source>
        <dbReference type="SAM" id="Phobius"/>
    </source>
</evidence>
<name>A0AA39RN90_ACESA</name>
<gene>
    <name evidence="2" type="ORF">LWI29_002234</name>
</gene>
<comment type="caution">
    <text evidence="2">The sequence shown here is derived from an EMBL/GenBank/DDBJ whole genome shotgun (WGS) entry which is preliminary data.</text>
</comment>
<proteinExistence type="predicted"/>
<reference evidence="2" key="2">
    <citation type="submission" date="2023-06" db="EMBL/GenBank/DDBJ databases">
        <authorList>
            <person name="Swenson N.G."/>
            <person name="Wegrzyn J.L."/>
            <person name="Mcevoy S.L."/>
        </authorList>
    </citation>
    <scope>NUCLEOTIDE SEQUENCE</scope>
    <source>
        <strain evidence="2">NS2018</strain>
        <tissue evidence="2">Leaf</tissue>
    </source>
</reference>
<protein>
    <submittedName>
        <fullName evidence="2">Uncharacterized protein</fullName>
    </submittedName>
</protein>